<sequence length="45" mass="4936">MFLPTQAPCHLTPSPSPMISSLLTDGENQCGEEEKAEEGEEEEED</sequence>
<keyword evidence="3" id="KW-1185">Reference proteome</keyword>
<comment type="caution">
    <text evidence="2">The sequence shown here is derived from an EMBL/GenBank/DDBJ whole genome shotgun (WGS) entry which is preliminary data.</text>
</comment>
<accession>A0A4Z2EGX1</accession>
<reference evidence="2 3" key="1">
    <citation type="submission" date="2019-03" db="EMBL/GenBank/DDBJ databases">
        <title>First draft genome of Liparis tanakae, snailfish: a comprehensive survey of snailfish specific genes.</title>
        <authorList>
            <person name="Kim W."/>
            <person name="Song I."/>
            <person name="Jeong J.-H."/>
            <person name="Kim D."/>
            <person name="Kim S."/>
            <person name="Ryu S."/>
            <person name="Song J.Y."/>
            <person name="Lee S.K."/>
        </authorList>
    </citation>
    <scope>NUCLEOTIDE SEQUENCE [LARGE SCALE GENOMIC DNA]</scope>
    <source>
        <tissue evidence="2">Muscle</tissue>
    </source>
</reference>
<organism evidence="2 3">
    <name type="scientific">Liparis tanakae</name>
    <name type="common">Tanaka's snailfish</name>
    <dbReference type="NCBI Taxonomy" id="230148"/>
    <lineage>
        <taxon>Eukaryota</taxon>
        <taxon>Metazoa</taxon>
        <taxon>Chordata</taxon>
        <taxon>Craniata</taxon>
        <taxon>Vertebrata</taxon>
        <taxon>Euteleostomi</taxon>
        <taxon>Actinopterygii</taxon>
        <taxon>Neopterygii</taxon>
        <taxon>Teleostei</taxon>
        <taxon>Neoteleostei</taxon>
        <taxon>Acanthomorphata</taxon>
        <taxon>Eupercaria</taxon>
        <taxon>Perciformes</taxon>
        <taxon>Cottioidei</taxon>
        <taxon>Cottales</taxon>
        <taxon>Liparidae</taxon>
        <taxon>Liparis</taxon>
    </lineage>
</organism>
<feature type="region of interest" description="Disordered" evidence="1">
    <location>
        <begin position="1"/>
        <end position="45"/>
    </location>
</feature>
<dbReference type="AlphaFoldDB" id="A0A4Z2EGX1"/>
<name>A0A4Z2EGX1_9TELE</name>
<dbReference type="EMBL" id="SRLO01007298">
    <property type="protein sequence ID" value="TNN28106.1"/>
    <property type="molecule type" value="Genomic_DNA"/>
</dbReference>
<dbReference type="Proteomes" id="UP000314294">
    <property type="component" value="Unassembled WGS sequence"/>
</dbReference>
<evidence type="ECO:0000313" key="3">
    <source>
        <dbReference type="Proteomes" id="UP000314294"/>
    </source>
</evidence>
<feature type="compositionally biased region" description="Acidic residues" evidence="1">
    <location>
        <begin position="30"/>
        <end position="45"/>
    </location>
</feature>
<evidence type="ECO:0000256" key="1">
    <source>
        <dbReference type="SAM" id="MobiDB-lite"/>
    </source>
</evidence>
<evidence type="ECO:0000313" key="2">
    <source>
        <dbReference type="EMBL" id="TNN28106.1"/>
    </source>
</evidence>
<proteinExistence type="predicted"/>
<gene>
    <name evidence="2" type="ORF">EYF80_061745</name>
</gene>
<protein>
    <submittedName>
        <fullName evidence="2">Uncharacterized protein</fullName>
    </submittedName>
</protein>